<dbReference type="Proteomes" id="UP001166402">
    <property type="component" value="Unassembled WGS sequence"/>
</dbReference>
<name>A0ABS4NCS6_9THEO</name>
<feature type="domain" description="Transposase IS116/IS110/IS902 C-terminal" evidence="1">
    <location>
        <begin position="107"/>
        <end position="187"/>
    </location>
</feature>
<evidence type="ECO:0000259" key="1">
    <source>
        <dbReference type="Pfam" id="PF02371"/>
    </source>
</evidence>
<sequence>MQKMLEGANIKLSSFTSDINGKSSRRILNALLEGKKLDEEQLQELLHGSMHKKIPEIMKAVDGILTPLQKQLIKNIIDHIDDMSKRIEDMDKLISNYLDKYQKAIKQLDEVPGIGIQSAETILAEIGLEMKRFPTDAHISSWAGLAPGNNESAGKRRNSKTTKGNKILKTTLIQCAKSAVKKEGTFFYAQYQRLVVRRGKNRAIVAVAHSMLIAIYHMLKENKPYKELGEDYYNQFNKERKINAYLKKLYALGWKPEIATQQT</sequence>
<protein>
    <submittedName>
        <fullName evidence="2">Transposase</fullName>
    </submittedName>
</protein>
<dbReference type="InterPro" id="IPR047650">
    <property type="entry name" value="Transpos_IS110"/>
</dbReference>
<gene>
    <name evidence="2" type="ORF">J2Z80_000499</name>
</gene>
<dbReference type="Pfam" id="PF02371">
    <property type="entry name" value="Transposase_20"/>
    <property type="match status" value="1"/>
</dbReference>
<dbReference type="PANTHER" id="PTHR33055:SF15">
    <property type="entry name" value="TRANSPOSASE-RELATED"/>
    <property type="match status" value="1"/>
</dbReference>
<proteinExistence type="predicted"/>
<evidence type="ECO:0000313" key="2">
    <source>
        <dbReference type="EMBL" id="MBP2070999.1"/>
    </source>
</evidence>
<dbReference type="InterPro" id="IPR003346">
    <property type="entry name" value="Transposase_20"/>
</dbReference>
<dbReference type="EMBL" id="JAGGLT010000003">
    <property type="protein sequence ID" value="MBP2070999.1"/>
    <property type="molecule type" value="Genomic_DNA"/>
</dbReference>
<reference evidence="2" key="1">
    <citation type="submission" date="2021-03" db="EMBL/GenBank/DDBJ databases">
        <title>Genomic Encyclopedia of Type Strains, Phase IV (KMG-IV): sequencing the most valuable type-strain genomes for metagenomic binning, comparative biology and taxonomic classification.</title>
        <authorList>
            <person name="Goeker M."/>
        </authorList>
    </citation>
    <scope>NUCLEOTIDE SEQUENCE</scope>
    <source>
        <strain evidence="2">DSM 101588</strain>
    </source>
</reference>
<keyword evidence="3" id="KW-1185">Reference proteome</keyword>
<organism evidence="2 3">
    <name type="scientific">Thermoanaerobacterium butyriciformans</name>
    <dbReference type="NCBI Taxonomy" id="1702242"/>
    <lineage>
        <taxon>Bacteria</taxon>
        <taxon>Bacillati</taxon>
        <taxon>Bacillota</taxon>
        <taxon>Clostridia</taxon>
        <taxon>Thermoanaerobacterales</taxon>
        <taxon>Thermoanaerobacteraceae</taxon>
        <taxon>Thermoanaerobacterium</taxon>
    </lineage>
</organism>
<evidence type="ECO:0000313" key="3">
    <source>
        <dbReference type="Proteomes" id="UP001166402"/>
    </source>
</evidence>
<dbReference type="PANTHER" id="PTHR33055">
    <property type="entry name" value="TRANSPOSASE FOR INSERTION SEQUENCE ELEMENT IS1111A"/>
    <property type="match status" value="1"/>
</dbReference>
<accession>A0ABS4NCS6</accession>
<comment type="caution">
    <text evidence="2">The sequence shown here is derived from an EMBL/GenBank/DDBJ whole genome shotgun (WGS) entry which is preliminary data.</text>
</comment>